<evidence type="ECO:0000313" key="2">
    <source>
        <dbReference type="Proteomes" id="UP000305674"/>
    </source>
</evidence>
<sequence>MTAQTPELLYLDGQCYRIDHWPALPDEGWGLVRREASQWQEMDIALLSSCCWREYLGTWTIDNQRLYLSEVRGQYRLTNGPLFACWFSGELILPQGELVVCCPELDFKLEYERALVIEIEQGRVVASRSVSHR</sequence>
<gene>
    <name evidence="1" type="ORF">FCL40_14885</name>
</gene>
<dbReference type="AlphaFoldDB" id="A0A4U1BAP3"/>
<evidence type="ECO:0000313" key="1">
    <source>
        <dbReference type="EMBL" id="TKB47760.1"/>
    </source>
</evidence>
<name>A0A4U1BAP3_9GAMM</name>
<dbReference type="OrthoDB" id="1438245at2"/>
<accession>A0A4U1BAP3</accession>
<dbReference type="EMBL" id="SWCI01000012">
    <property type="protein sequence ID" value="TKB47760.1"/>
    <property type="molecule type" value="Genomic_DNA"/>
</dbReference>
<dbReference type="Proteomes" id="UP000305674">
    <property type="component" value="Unassembled WGS sequence"/>
</dbReference>
<organism evidence="1 2">
    <name type="scientific">Ferrimonas sediminicola</name>
    <dbReference type="NCBI Taxonomy" id="2569538"/>
    <lineage>
        <taxon>Bacteria</taxon>
        <taxon>Pseudomonadati</taxon>
        <taxon>Pseudomonadota</taxon>
        <taxon>Gammaproteobacteria</taxon>
        <taxon>Alteromonadales</taxon>
        <taxon>Ferrimonadaceae</taxon>
        <taxon>Ferrimonas</taxon>
    </lineage>
</organism>
<keyword evidence="2" id="KW-1185">Reference proteome</keyword>
<reference evidence="1 2" key="1">
    <citation type="submission" date="2019-04" db="EMBL/GenBank/DDBJ databases">
        <authorList>
            <person name="Hwang J.C."/>
        </authorList>
    </citation>
    <scope>NUCLEOTIDE SEQUENCE [LARGE SCALE GENOMIC DNA]</scope>
    <source>
        <strain evidence="1 2">IMCC35001</strain>
    </source>
</reference>
<comment type="caution">
    <text evidence="1">The sequence shown here is derived from an EMBL/GenBank/DDBJ whole genome shotgun (WGS) entry which is preliminary data.</text>
</comment>
<dbReference type="RefSeq" id="WP_136854095.1">
    <property type="nucleotide sequence ID" value="NZ_SWCI01000012.1"/>
</dbReference>
<protein>
    <submittedName>
        <fullName evidence="1">Uncharacterized protein</fullName>
    </submittedName>
</protein>
<proteinExistence type="predicted"/>